<dbReference type="InterPro" id="IPR020568">
    <property type="entry name" value="Ribosomal_Su5_D2-typ_SF"/>
</dbReference>
<evidence type="ECO:0000256" key="5">
    <source>
        <dbReference type="ARBA" id="ARBA00022741"/>
    </source>
</evidence>
<dbReference type="GO" id="GO:0004335">
    <property type="term" value="F:galactokinase activity"/>
    <property type="evidence" value="ECO:0007669"/>
    <property type="project" value="UniProtKB-UniRule"/>
</dbReference>
<dbReference type="Pfam" id="PF00288">
    <property type="entry name" value="GHMP_kinases_N"/>
    <property type="match status" value="1"/>
</dbReference>
<dbReference type="EMBL" id="JACWZY010000010">
    <property type="protein sequence ID" value="MBD2701779.1"/>
    <property type="molecule type" value="Genomic_DNA"/>
</dbReference>
<comment type="similarity">
    <text evidence="1 11">Belongs to the GHMP kinase family. GalK subfamily.</text>
</comment>
<feature type="binding site" evidence="11">
    <location>
        <position position="157"/>
    </location>
    <ligand>
        <name>Mg(2+)</name>
        <dbReference type="ChEBI" id="CHEBI:18420"/>
    </ligand>
</feature>
<keyword evidence="17" id="KW-1185">Reference proteome</keyword>
<keyword evidence="9 11" id="KW-0299">Galactose metabolism</keyword>
<dbReference type="SUPFAM" id="SSF54211">
    <property type="entry name" value="Ribosomal protein S5 domain 2-like"/>
    <property type="match status" value="1"/>
</dbReference>
<evidence type="ECO:0000259" key="15">
    <source>
        <dbReference type="Pfam" id="PF10509"/>
    </source>
</evidence>
<evidence type="ECO:0000256" key="7">
    <source>
        <dbReference type="ARBA" id="ARBA00022840"/>
    </source>
</evidence>
<keyword evidence="3 11" id="KW-0808">Transferase</keyword>
<dbReference type="InterPro" id="IPR006204">
    <property type="entry name" value="GHMP_kinase_N_dom"/>
</dbReference>
<feature type="binding site" evidence="11">
    <location>
        <position position="219"/>
    </location>
    <ligand>
        <name>substrate</name>
    </ligand>
</feature>
<accession>A0A926XW19</accession>
<organism evidence="16 17">
    <name type="scientific">Spirosoma profusum</name>
    <dbReference type="NCBI Taxonomy" id="2771354"/>
    <lineage>
        <taxon>Bacteria</taxon>
        <taxon>Pseudomonadati</taxon>
        <taxon>Bacteroidota</taxon>
        <taxon>Cytophagia</taxon>
        <taxon>Cytophagales</taxon>
        <taxon>Cytophagaceae</taxon>
        <taxon>Spirosoma</taxon>
    </lineage>
</organism>
<keyword evidence="4 11" id="KW-0479">Metal-binding</keyword>
<dbReference type="InterPro" id="IPR022963">
    <property type="entry name" value="Galactokinase_bac"/>
</dbReference>
<keyword evidence="6 11" id="KW-0418">Kinase</keyword>
<dbReference type="Pfam" id="PF08544">
    <property type="entry name" value="GHMP_kinases_C"/>
    <property type="match status" value="1"/>
</dbReference>
<dbReference type="InterPro" id="IPR036554">
    <property type="entry name" value="GHMP_kinase_C_sf"/>
</dbReference>
<gene>
    <name evidence="11" type="primary">galK</name>
    <name evidence="16" type="ORF">IC229_14100</name>
</gene>
<reference evidence="16" key="1">
    <citation type="submission" date="2020-09" db="EMBL/GenBank/DDBJ databases">
        <authorList>
            <person name="Kim M.K."/>
        </authorList>
    </citation>
    <scope>NUCLEOTIDE SEQUENCE</scope>
    <source>
        <strain evidence="16">BT702</strain>
    </source>
</reference>
<dbReference type="SUPFAM" id="SSF55060">
    <property type="entry name" value="GHMP Kinase, C-terminal domain"/>
    <property type="match status" value="1"/>
</dbReference>
<dbReference type="InterPro" id="IPR019741">
    <property type="entry name" value="Galactokinase_CS"/>
</dbReference>
<dbReference type="NCBIfam" id="TIGR00131">
    <property type="entry name" value="gal_kin"/>
    <property type="match status" value="1"/>
</dbReference>
<dbReference type="Gene3D" id="3.30.70.890">
    <property type="entry name" value="GHMP kinase, C-terminal domain"/>
    <property type="match status" value="1"/>
</dbReference>
<comment type="caution">
    <text evidence="16">The sequence shown here is derived from an EMBL/GenBank/DDBJ whole genome shotgun (WGS) entry which is preliminary data.</text>
</comment>
<dbReference type="InterPro" id="IPR006203">
    <property type="entry name" value="GHMP_knse_ATP-bd_CS"/>
</dbReference>
<comment type="catalytic activity">
    <reaction evidence="11">
        <text>alpha-D-galactose + ATP = alpha-D-galactose 1-phosphate + ADP + H(+)</text>
        <dbReference type="Rhea" id="RHEA:13553"/>
        <dbReference type="ChEBI" id="CHEBI:15378"/>
        <dbReference type="ChEBI" id="CHEBI:28061"/>
        <dbReference type="ChEBI" id="CHEBI:30616"/>
        <dbReference type="ChEBI" id="CHEBI:58336"/>
        <dbReference type="ChEBI" id="CHEBI:456216"/>
        <dbReference type="EC" id="2.7.1.6"/>
    </reaction>
</comment>
<dbReference type="PANTHER" id="PTHR10457:SF7">
    <property type="entry name" value="GALACTOKINASE-RELATED"/>
    <property type="match status" value="1"/>
</dbReference>
<evidence type="ECO:0000256" key="8">
    <source>
        <dbReference type="ARBA" id="ARBA00022842"/>
    </source>
</evidence>
<dbReference type="InterPro" id="IPR019539">
    <property type="entry name" value="GalKase_N"/>
</dbReference>
<dbReference type="AlphaFoldDB" id="A0A926XW19"/>
<keyword evidence="8 11" id="KW-0460">Magnesium</keyword>
<comment type="function">
    <text evidence="11">Catalyzes the transfer of the gamma-phosphate of ATP to D-galactose to form alpha-D-galactose-1-phosphate (Gal-1-P).</text>
</comment>
<evidence type="ECO:0000256" key="11">
    <source>
        <dbReference type="HAMAP-Rule" id="MF_00246"/>
    </source>
</evidence>
<dbReference type="InterPro" id="IPR014721">
    <property type="entry name" value="Ribsml_uS5_D2-typ_fold_subgr"/>
</dbReference>
<dbReference type="InterPro" id="IPR000705">
    <property type="entry name" value="Galactokinase"/>
</dbReference>
<keyword evidence="5 11" id="KW-0547">Nucleotide-binding</keyword>
<evidence type="ECO:0000256" key="12">
    <source>
        <dbReference type="NCBIfam" id="TIGR00131"/>
    </source>
</evidence>
<comment type="caution">
    <text evidence="11">Lacks conserved residue(s) required for the propagation of feature annotation.</text>
</comment>
<evidence type="ECO:0000256" key="3">
    <source>
        <dbReference type="ARBA" id="ARBA00022679"/>
    </source>
</evidence>
<feature type="domain" description="Galactokinase N-terminal" evidence="15">
    <location>
        <begin position="10"/>
        <end position="57"/>
    </location>
</feature>
<dbReference type="EC" id="2.7.1.6" evidence="11 12"/>
<dbReference type="Pfam" id="PF10509">
    <property type="entry name" value="GalKase_gal_bdg"/>
    <property type="match status" value="1"/>
</dbReference>
<comment type="subcellular location">
    <subcellularLocation>
        <location evidence="11">Cytoplasm</location>
    </subcellularLocation>
</comment>
<dbReference type="FunFam" id="3.30.70.890:FF:000001">
    <property type="entry name" value="Galactokinase"/>
    <property type="match status" value="1"/>
</dbReference>
<comment type="pathway">
    <text evidence="11">Carbohydrate metabolism; galactose metabolism.</text>
</comment>
<evidence type="ECO:0000313" key="16">
    <source>
        <dbReference type="EMBL" id="MBD2701779.1"/>
    </source>
</evidence>
<dbReference type="PRINTS" id="PR00473">
    <property type="entry name" value="GALCTOKINASE"/>
</dbReference>
<dbReference type="GO" id="GO:0006012">
    <property type="term" value="P:galactose metabolic process"/>
    <property type="evidence" value="ECO:0007669"/>
    <property type="project" value="UniProtKB-UniRule"/>
</dbReference>
<dbReference type="PROSITE" id="PS00627">
    <property type="entry name" value="GHMP_KINASES_ATP"/>
    <property type="match status" value="1"/>
</dbReference>
<dbReference type="Gene3D" id="3.30.230.10">
    <property type="match status" value="1"/>
</dbReference>
<feature type="domain" description="GHMP kinase N-terminal" evidence="13">
    <location>
        <begin position="91"/>
        <end position="177"/>
    </location>
</feature>
<dbReference type="Proteomes" id="UP000598820">
    <property type="component" value="Unassembled WGS sequence"/>
</dbReference>
<name>A0A926XW19_9BACT</name>
<feature type="binding site" evidence="11">
    <location>
        <begin position="33"/>
        <end position="36"/>
    </location>
    <ligand>
        <name>substrate</name>
    </ligand>
</feature>
<evidence type="ECO:0000256" key="9">
    <source>
        <dbReference type="ARBA" id="ARBA00023144"/>
    </source>
</evidence>
<proteinExistence type="inferred from homology"/>
<evidence type="ECO:0000256" key="2">
    <source>
        <dbReference type="ARBA" id="ARBA00022490"/>
    </source>
</evidence>
<feature type="binding site" evidence="11">
    <location>
        <begin position="119"/>
        <end position="125"/>
    </location>
    <ligand>
        <name>ATP</name>
        <dbReference type="ChEBI" id="CHEBI:30616"/>
    </ligand>
</feature>
<evidence type="ECO:0000313" key="17">
    <source>
        <dbReference type="Proteomes" id="UP000598820"/>
    </source>
</evidence>
<protein>
    <recommendedName>
        <fullName evidence="11 12">Galactokinase</fullName>
        <ecNumber evidence="11 12">2.7.1.6</ecNumber>
    </recommendedName>
    <alternativeName>
        <fullName evidence="11">Galactose kinase</fullName>
    </alternativeName>
</protein>
<evidence type="ECO:0000256" key="10">
    <source>
        <dbReference type="ARBA" id="ARBA00023277"/>
    </source>
</evidence>
<keyword evidence="10 11" id="KW-0119">Carbohydrate metabolism</keyword>
<dbReference type="InterPro" id="IPR013750">
    <property type="entry name" value="GHMP_kinase_C_dom"/>
</dbReference>
<feature type="binding site" evidence="11">
    <location>
        <position position="125"/>
    </location>
    <ligand>
        <name>Mg(2+)</name>
        <dbReference type="ChEBI" id="CHEBI:18420"/>
    </ligand>
</feature>
<feature type="domain" description="GHMP kinase C-terminal" evidence="14">
    <location>
        <begin position="281"/>
        <end position="361"/>
    </location>
</feature>
<keyword evidence="2 11" id="KW-0963">Cytoplasm</keyword>
<feature type="active site" description="Proton acceptor" evidence="11">
    <location>
        <position position="169"/>
    </location>
</feature>
<feature type="site" description="Transition state stabilizer" evidence="11">
    <location>
        <position position="27"/>
    </location>
</feature>
<keyword evidence="7 11" id="KW-0067">ATP-binding</keyword>
<dbReference type="PROSITE" id="PS00106">
    <property type="entry name" value="GALACTOKINASE"/>
    <property type="match status" value="1"/>
</dbReference>
<dbReference type="HAMAP" id="MF_00246">
    <property type="entry name" value="Galactokinase"/>
    <property type="match status" value="1"/>
</dbReference>
<dbReference type="PANTHER" id="PTHR10457">
    <property type="entry name" value="MEVALONATE KINASE/GALACTOKINASE"/>
    <property type="match status" value="1"/>
</dbReference>
<dbReference type="PIRSF" id="PIRSF000530">
    <property type="entry name" value="Galactokinase"/>
    <property type="match status" value="1"/>
</dbReference>
<sequence>MNLLTQLTSVFRDTFQADPLLICSPGRVNLIGEHTDYNNGFVLPAAIDKAIYLAIGPRADKKLHFVANDLNQTYQGVLSNLLPTNTWADYLLGVVAQFKLAGYAIGGFNCVFGGTIPMGSGLSSSAALENAVGFALNELFDLNLDRIDLVRLSQRAENDFVGAKVGIMDMFASMMGKADNVIKLDCRSLDYTYAPLRMDGISIVLCDSRVKHSLVTSEYNTRRAECESGVRFLQTYYPEIESLRDVTTTMLDKHLRDTDPLIYRRCAYVVQENERLLSGVAALESGNVAAFGQLMYGSHEGLSNWYEVSCPELDLLVEIARQQPGVLGARMMGGGFGGCTINLVRENALDTFSEQVTKQYKAQTGKETYIHICKIQNGTNLVGEPLPIT</sequence>
<dbReference type="GO" id="GO:0005829">
    <property type="term" value="C:cytosol"/>
    <property type="evidence" value="ECO:0007669"/>
    <property type="project" value="TreeGrafter"/>
</dbReference>
<dbReference type="GO" id="GO:0005524">
    <property type="term" value="F:ATP binding"/>
    <property type="evidence" value="ECO:0007669"/>
    <property type="project" value="UniProtKB-UniRule"/>
</dbReference>
<dbReference type="GO" id="GO:0000287">
    <property type="term" value="F:magnesium ion binding"/>
    <property type="evidence" value="ECO:0007669"/>
    <property type="project" value="UniProtKB-UniRule"/>
</dbReference>
<dbReference type="NCBIfam" id="NF003705">
    <property type="entry name" value="PRK05322.1"/>
    <property type="match status" value="1"/>
</dbReference>
<evidence type="ECO:0000256" key="4">
    <source>
        <dbReference type="ARBA" id="ARBA00022723"/>
    </source>
</evidence>
<evidence type="ECO:0000259" key="13">
    <source>
        <dbReference type="Pfam" id="PF00288"/>
    </source>
</evidence>
<evidence type="ECO:0000256" key="1">
    <source>
        <dbReference type="ARBA" id="ARBA00006566"/>
    </source>
</evidence>
<evidence type="ECO:0000259" key="14">
    <source>
        <dbReference type="Pfam" id="PF08544"/>
    </source>
</evidence>
<dbReference type="RefSeq" id="WP_190887633.1">
    <property type="nucleotide sequence ID" value="NZ_JACWZY010000010.1"/>
</dbReference>
<dbReference type="PRINTS" id="PR00959">
    <property type="entry name" value="MEVGALKINASE"/>
</dbReference>
<dbReference type="InterPro" id="IPR006206">
    <property type="entry name" value="Mevalonate/galactokinase"/>
</dbReference>
<dbReference type="FunFam" id="3.30.230.10:FF:000017">
    <property type="entry name" value="Galactokinase"/>
    <property type="match status" value="1"/>
</dbReference>
<evidence type="ECO:0000256" key="6">
    <source>
        <dbReference type="ARBA" id="ARBA00022777"/>
    </source>
</evidence>